<dbReference type="OrthoDB" id="4964541at2"/>
<gene>
    <name evidence="11" type="ORF">AKL17_3881</name>
</gene>
<feature type="transmembrane region" description="Helical" evidence="9">
    <location>
        <begin position="12"/>
        <end position="34"/>
    </location>
</feature>
<evidence type="ECO:0000313" key="11">
    <source>
        <dbReference type="EMBL" id="AMY71103.1"/>
    </source>
</evidence>
<dbReference type="Pfam" id="PF04290">
    <property type="entry name" value="DctQ"/>
    <property type="match status" value="1"/>
</dbReference>
<evidence type="ECO:0000256" key="9">
    <source>
        <dbReference type="RuleBase" id="RU369079"/>
    </source>
</evidence>
<dbReference type="PANTHER" id="PTHR35011">
    <property type="entry name" value="2,3-DIKETO-L-GULONATE TRAP TRANSPORTER SMALL PERMEASE PROTEIN YIAM"/>
    <property type="match status" value="1"/>
</dbReference>
<keyword evidence="5 9" id="KW-0812">Transmembrane</keyword>
<evidence type="ECO:0000256" key="5">
    <source>
        <dbReference type="ARBA" id="ARBA00022692"/>
    </source>
</evidence>
<evidence type="ECO:0000256" key="6">
    <source>
        <dbReference type="ARBA" id="ARBA00022989"/>
    </source>
</evidence>
<dbReference type="STRING" id="1335048.AKL17_3881"/>
<feature type="domain" description="Tripartite ATP-independent periplasmic transporters DctQ component" evidence="10">
    <location>
        <begin position="24"/>
        <end position="152"/>
    </location>
</feature>
<comment type="subunit">
    <text evidence="9">The complex comprises the extracytoplasmic solute receptor protein and the two transmembrane proteins.</text>
</comment>
<dbReference type="EMBL" id="CP012661">
    <property type="protein sequence ID" value="AMY71103.1"/>
    <property type="molecule type" value="Genomic_DNA"/>
</dbReference>
<evidence type="ECO:0000256" key="8">
    <source>
        <dbReference type="ARBA" id="ARBA00038436"/>
    </source>
</evidence>
<dbReference type="Proteomes" id="UP000076128">
    <property type="component" value="Chromosome"/>
</dbReference>
<organism evidence="11 12">
    <name type="scientific">Frigidibacter mobilis</name>
    <dbReference type="NCBI Taxonomy" id="1335048"/>
    <lineage>
        <taxon>Bacteria</taxon>
        <taxon>Pseudomonadati</taxon>
        <taxon>Pseudomonadota</taxon>
        <taxon>Alphaproteobacteria</taxon>
        <taxon>Rhodobacterales</taxon>
        <taxon>Paracoccaceae</taxon>
        <taxon>Frigidibacter</taxon>
    </lineage>
</organism>
<keyword evidence="2 9" id="KW-0813">Transport</keyword>
<dbReference type="GO" id="GO:0022857">
    <property type="term" value="F:transmembrane transporter activity"/>
    <property type="evidence" value="ECO:0007669"/>
    <property type="project" value="UniProtKB-UniRule"/>
</dbReference>
<keyword evidence="3" id="KW-1003">Cell membrane</keyword>
<comment type="function">
    <text evidence="9">Part of the tripartite ATP-independent periplasmic (TRAP) transport system.</text>
</comment>
<dbReference type="InterPro" id="IPR055348">
    <property type="entry name" value="DctQ"/>
</dbReference>
<name>A0A161GKD1_9RHOB</name>
<keyword evidence="6 9" id="KW-1133">Transmembrane helix</keyword>
<proteinExistence type="inferred from homology"/>
<feature type="transmembrane region" description="Helical" evidence="9">
    <location>
        <begin position="130"/>
        <end position="151"/>
    </location>
</feature>
<evidence type="ECO:0000313" key="12">
    <source>
        <dbReference type="Proteomes" id="UP000076128"/>
    </source>
</evidence>
<keyword evidence="7 9" id="KW-0472">Membrane</keyword>
<feature type="transmembrane region" description="Helical" evidence="9">
    <location>
        <begin position="85"/>
        <end position="110"/>
    </location>
</feature>
<dbReference type="KEGG" id="daa:AKL17_3881"/>
<dbReference type="GO" id="GO:0015740">
    <property type="term" value="P:C4-dicarboxylate transport"/>
    <property type="evidence" value="ECO:0007669"/>
    <property type="project" value="TreeGrafter"/>
</dbReference>
<reference evidence="11 12" key="1">
    <citation type="submission" date="2015-09" db="EMBL/GenBank/DDBJ databases">
        <title>Complete genome sequence of Defluviimonas alba cai42t isolated from an oilfield in Xinjiang.</title>
        <authorList>
            <person name="Geng S."/>
            <person name="Pan X."/>
            <person name="Wu X."/>
        </authorList>
    </citation>
    <scope>NUCLEOTIDE SEQUENCE [LARGE SCALE GENOMIC DNA]</scope>
    <source>
        <strain evidence="12">cai42</strain>
    </source>
</reference>
<dbReference type="InterPro" id="IPR007387">
    <property type="entry name" value="TRAP_DctQ"/>
</dbReference>
<evidence type="ECO:0000259" key="10">
    <source>
        <dbReference type="Pfam" id="PF04290"/>
    </source>
</evidence>
<evidence type="ECO:0000256" key="7">
    <source>
        <dbReference type="ARBA" id="ARBA00023136"/>
    </source>
</evidence>
<dbReference type="AlphaFoldDB" id="A0A161GKD1"/>
<sequence>MLHRLCDGLAGLIRNVVWIAFAGMIATVGLQIVARNLLDAQIIWTSDVALLLFTWLIFVGSALGLRTGSHYFVDMLPTHIPWVRLPVEIISIVSGFCVVWILSVDGWMLASLRASGEVQSIGISRFWMYLPLPVSGVLMAVFLIEMIVNLVRNPFGKVPA</sequence>
<keyword evidence="12" id="KW-1185">Reference proteome</keyword>
<evidence type="ECO:0000256" key="1">
    <source>
        <dbReference type="ARBA" id="ARBA00004429"/>
    </source>
</evidence>
<accession>A0A161GKD1</accession>
<dbReference type="RefSeq" id="WP_066815972.1">
    <property type="nucleotide sequence ID" value="NZ_CP012661.1"/>
</dbReference>
<keyword evidence="4 9" id="KW-0997">Cell inner membrane</keyword>
<comment type="subcellular location">
    <subcellularLocation>
        <location evidence="1 9">Cell inner membrane</location>
        <topology evidence="1 9">Multi-pass membrane protein</topology>
    </subcellularLocation>
</comment>
<evidence type="ECO:0000256" key="2">
    <source>
        <dbReference type="ARBA" id="ARBA00022448"/>
    </source>
</evidence>
<comment type="similarity">
    <text evidence="8 9">Belongs to the TRAP transporter small permease family.</text>
</comment>
<feature type="transmembrane region" description="Helical" evidence="9">
    <location>
        <begin position="40"/>
        <end position="65"/>
    </location>
</feature>
<evidence type="ECO:0000256" key="3">
    <source>
        <dbReference type="ARBA" id="ARBA00022475"/>
    </source>
</evidence>
<dbReference type="PANTHER" id="PTHR35011:SF2">
    <property type="entry name" value="2,3-DIKETO-L-GULONATE TRAP TRANSPORTER SMALL PERMEASE PROTEIN YIAM"/>
    <property type="match status" value="1"/>
</dbReference>
<dbReference type="GO" id="GO:0005886">
    <property type="term" value="C:plasma membrane"/>
    <property type="evidence" value="ECO:0007669"/>
    <property type="project" value="UniProtKB-SubCell"/>
</dbReference>
<evidence type="ECO:0000256" key="4">
    <source>
        <dbReference type="ARBA" id="ARBA00022519"/>
    </source>
</evidence>
<protein>
    <recommendedName>
        <fullName evidence="9">TRAP transporter small permease protein</fullName>
    </recommendedName>
</protein>